<evidence type="ECO:0000313" key="2">
    <source>
        <dbReference type="Proteomes" id="UP000305948"/>
    </source>
</evidence>
<gene>
    <name evidence="1" type="ORF">OE88DRAFT_392155</name>
</gene>
<reference evidence="1 2" key="1">
    <citation type="journal article" date="2019" name="Nat. Ecol. Evol.">
        <title>Megaphylogeny resolves global patterns of mushroom evolution.</title>
        <authorList>
            <person name="Varga T."/>
            <person name="Krizsan K."/>
            <person name="Foldi C."/>
            <person name="Dima B."/>
            <person name="Sanchez-Garcia M."/>
            <person name="Sanchez-Ramirez S."/>
            <person name="Szollosi G.J."/>
            <person name="Szarkandi J.G."/>
            <person name="Papp V."/>
            <person name="Albert L."/>
            <person name="Andreopoulos W."/>
            <person name="Angelini C."/>
            <person name="Antonin V."/>
            <person name="Barry K.W."/>
            <person name="Bougher N.L."/>
            <person name="Buchanan P."/>
            <person name="Buyck B."/>
            <person name="Bense V."/>
            <person name="Catcheside P."/>
            <person name="Chovatia M."/>
            <person name="Cooper J."/>
            <person name="Damon W."/>
            <person name="Desjardin D."/>
            <person name="Finy P."/>
            <person name="Geml J."/>
            <person name="Haridas S."/>
            <person name="Hughes K."/>
            <person name="Justo A."/>
            <person name="Karasinski D."/>
            <person name="Kautmanova I."/>
            <person name="Kiss B."/>
            <person name="Kocsube S."/>
            <person name="Kotiranta H."/>
            <person name="LaButti K.M."/>
            <person name="Lechner B.E."/>
            <person name="Liimatainen K."/>
            <person name="Lipzen A."/>
            <person name="Lukacs Z."/>
            <person name="Mihaltcheva S."/>
            <person name="Morgado L.N."/>
            <person name="Niskanen T."/>
            <person name="Noordeloos M.E."/>
            <person name="Ohm R.A."/>
            <person name="Ortiz-Santana B."/>
            <person name="Ovrebo C."/>
            <person name="Racz N."/>
            <person name="Riley R."/>
            <person name="Savchenko A."/>
            <person name="Shiryaev A."/>
            <person name="Soop K."/>
            <person name="Spirin V."/>
            <person name="Szebenyi C."/>
            <person name="Tomsovsky M."/>
            <person name="Tulloss R.E."/>
            <person name="Uehling J."/>
            <person name="Grigoriev I.V."/>
            <person name="Vagvolgyi C."/>
            <person name="Papp T."/>
            <person name="Martin F.M."/>
            <person name="Miettinen O."/>
            <person name="Hibbett D.S."/>
            <person name="Nagy L.G."/>
        </authorList>
    </citation>
    <scope>NUCLEOTIDE SEQUENCE [LARGE SCALE GENOMIC DNA]</scope>
    <source>
        <strain evidence="1 2">OMC1185</strain>
    </source>
</reference>
<sequence>MDASQGIQAGSLRPQIALHLPSSIAFQAAPRSCDSMAICGIYAWPHSRGLLKRFLSMRREAQFSSSLSLSCWRDAALALLERESGCARPGSCELYHPARTPLIVENNGREDDRSLSIRLRSRVRVSSTRHPPLNEPTSIAGGEVHPHDVLLAGHGSEIKNVLLEDIHTVQQISP</sequence>
<dbReference type="EMBL" id="ML213515">
    <property type="protein sequence ID" value="TFK49861.1"/>
    <property type="molecule type" value="Genomic_DNA"/>
</dbReference>
<dbReference type="Proteomes" id="UP000305948">
    <property type="component" value="Unassembled WGS sequence"/>
</dbReference>
<accession>A0A5C3N7S9</accession>
<evidence type="ECO:0000313" key="1">
    <source>
        <dbReference type="EMBL" id="TFK49861.1"/>
    </source>
</evidence>
<organism evidence="1 2">
    <name type="scientific">Heliocybe sulcata</name>
    <dbReference type="NCBI Taxonomy" id="5364"/>
    <lineage>
        <taxon>Eukaryota</taxon>
        <taxon>Fungi</taxon>
        <taxon>Dikarya</taxon>
        <taxon>Basidiomycota</taxon>
        <taxon>Agaricomycotina</taxon>
        <taxon>Agaricomycetes</taxon>
        <taxon>Gloeophyllales</taxon>
        <taxon>Gloeophyllaceae</taxon>
        <taxon>Heliocybe</taxon>
    </lineage>
</organism>
<keyword evidence="2" id="KW-1185">Reference proteome</keyword>
<protein>
    <submittedName>
        <fullName evidence="1">Uncharacterized protein</fullName>
    </submittedName>
</protein>
<name>A0A5C3N7S9_9AGAM</name>
<dbReference type="AlphaFoldDB" id="A0A5C3N7S9"/>
<proteinExistence type="predicted"/>